<dbReference type="GO" id="GO:0006799">
    <property type="term" value="P:polyphosphate biosynthetic process"/>
    <property type="evidence" value="ECO:0007669"/>
    <property type="project" value="UniProtKB-UniRule"/>
</dbReference>
<feature type="binding site" evidence="8">
    <location>
        <position position="496"/>
    </location>
    <ligand>
        <name>ATP</name>
        <dbReference type="ChEBI" id="CHEBI:30616"/>
    </ligand>
</feature>
<evidence type="ECO:0000256" key="4">
    <source>
        <dbReference type="ARBA" id="ARBA00022741"/>
    </source>
</evidence>
<dbReference type="InterPro" id="IPR003414">
    <property type="entry name" value="PP_kinase"/>
</dbReference>
<feature type="domain" description="PLD phosphodiesterase" evidence="10">
    <location>
        <begin position="615"/>
        <end position="645"/>
    </location>
</feature>
<dbReference type="InterPro" id="IPR025200">
    <property type="entry name" value="PPK_C_dom2"/>
</dbReference>
<dbReference type="Gene3D" id="3.30.1840.10">
    <property type="entry name" value="Polyphosphate kinase middle domain"/>
    <property type="match status" value="1"/>
</dbReference>
<comment type="function">
    <text evidence="8 9">Catalyzes the reversible transfer of the terminal phosphate of ATP to form a long-chain polyphosphate (polyP).</text>
</comment>
<keyword evidence="5 8" id="KW-0418">Kinase</keyword>
<dbReference type="STRING" id="92835.RS81_01241"/>
<dbReference type="GO" id="GO:0046872">
    <property type="term" value="F:metal ion binding"/>
    <property type="evidence" value="ECO:0007669"/>
    <property type="project" value="UniProtKB-KW"/>
</dbReference>
<dbReference type="PATRIC" id="fig|92835.4.peg.1258"/>
<dbReference type="RefSeq" id="WP_045275196.1">
    <property type="nucleotide sequence ID" value="NZ_BAAAUP010000004.1"/>
</dbReference>
<dbReference type="InterPro" id="IPR024953">
    <property type="entry name" value="PP_kinase_middle"/>
</dbReference>
<dbReference type="InterPro" id="IPR041108">
    <property type="entry name" value="PP_kinase_C_1"/>
</dbReference>
<dbReference type="Gene3D" id="3.30.870.10">
    <property type="entry name" value="Endonuclease Chain A"/>
    <property type="match status" value="2"/>
</dbReference>
<dbReference type="PANTHER" id="PTHR30218:SF0">
    <property type="entry name" value="POLYPHOSPHATE KINASE"/>
    <property type="match status" value="1"/>
</dbReference>
<dbReference type="SUPFAM" id="SSF56024">
    <property type="entry name" value="Phospholipase D/nuclease"/>
    <property type="match status" value="2"/>
</dbReference>
<dbReference type="PROSITE" id="PS50035">
    <property type="entry name" value="PLD"/>
    <property type="match status" value="1"/>
</dbReference>
<sequence length="721" mass="81306">MIEQDVLDAGLGDADDDDFDLEEAFDSQLPDHRYLDREVSWLAFNQRVLELAEDPALPALERANFLAIFASNLDEFFMVRVAGLKRRIVTGLAVPTNVGRAPADVLADISAESHLLQLRHAAAWTEQVRPALADAGIEILTYEALTDDERATLYEYFQAQVFPVLMPLAVDPAHPFPYISGLSLNLAIRIRNARTGRQEFARLKVPPMLPRFVDLPAEGSAVRRLPLEDLISNHLDDLFPGMEVLDHHAFRLTRNEDVMIEEDESENLIQALEAELLRRRFGPPIRLEITDDMDDVTLDLLITELDITAQEVYRLPGPLDLRGLFDLSRIDRPDLRFKPHLPTTTTAFQPGDNNSRPDIFAAIRKGDVLVHHPYESFATSVQAFLEQAAKDPHVLAIKQTLYRTSGDSPIVQALIDAAESGKQVLALVEVKARFDEANNIVWARKLEKAGVHVVYGLVGLKTHCKLVNVIREEDGVLRSYSHIGTGNYNPKTSRIYEDFGLFTVDDQVGRDLTRLFNELSGYAIEKKFKRLLVAPLHLRKGLLRLIDKERRNALAGKKARVRIKVNSMVDEQIIDALYRASQAGVKVEVWVRGICSLKPGVEGMSENITVRSILGRYLEHSRLFLFEGDGDPEVYIGSADMMHRNLDRRVEALVRVTAPAHVKELTDLFDLAMSDSTSSWHLGPDGTWTRHNVDEHGKLLLDMQDKTMSSVQRRRRARAVR</sequence>
<evidence type="ECO:0000256" key="1">
    <source>
        <dbReference type="ARBA" id="ARBA00022553"/>
    </source>
</evidence>
<keyword evidence="1 8" id="KW-0597">Phosphoprotein</keyword>
<dbReference type="NCBIfam" id="NF003921">
    <property type="entry name" value="PRK05443.2-2"/>
    <property type="match status" value="1"/>
</dbReference>
<feature type="binding site" evidence="8">
    <location>
        <position position="592"/>
    </location>
    <ligand>
        <name>ATP</name>
        <dbReference type="ChEBI" id="CHEBI:30616"/>
    </ligand>
</feature>
<evidence type="ECO:0000256" key="2">
    <source>
        <dbReference type="ARBA" id="ARBA00022679"/>
    </source>
</evidence>
<dbReference type="SUPFAM" id="SSF143724">
    <property type="entry name" value="PHP14-like"/>
    <property type="match status" value="1"/>
</dbReference>
<evidence type="ECO:0000256" key="8">
    <source>
        <dbReference type="HAMAP-Rule" id="MF_00347"/>
    </source>
</evidence>
<reference evidence="11 12" key="1">
    <citation type="submission" date="2015-02" db="EMBL/GenBank/DDBJ databases">
        <title>Draft genome sequences of ten Microbacterium spp. with emphasis on heavy metal contaminated environments.</title>
        <authorList>
            <person name="Corretto E."/>
        </authorList>
    </citation>
    <scope>NUCLEOTIDE SEQUENCE [LARGE SCALE GENOMIC DNA]</scope>
    <source>
        <strain evidence="11 12">DSM 12510</strain>
    </source>
</reference>
<dbReference type="Pfam" id="PF13090">
    <property type="entry name" value="PP_kinase_C"/>
    <property type="match status" value="1"/>
</dbReference>
<dbReference type="HAMAP" id="MF_00347">
    <property type="entry name" value="Polyphosphate_kinase"/>
    <property type="match status" value="1"/>
</dbReference>
<accession>A0A0M2H6V5</accession>
<dbReference type="InterPro" id="IPR036832">
    <property type="entry name" value="PPK_N_dom_sf"/>
</dbReference>
<dbReference type="NCBIfam" id="NF003922">
    <property type="entry name" value="PRK05443.2-3"/>
    <property type="match status" value="1"/>
</dbReference>
<dbReference type="NCBIfam" id="NF003917">
    <property type="entry name" value="PRK05443.1-1"/>
    <property type="match status" value="1"/>
</dbReference>
<evidence type="ECO:0000256" key="9">
    <source>
        <dbReference type="RuleBase" id="RU003800"/>
    </source>
</evidence>
<dbReference type="FunFam" id="3.30.870.10:FF:000001">
    <property type="entry name" value="Polyphosphate kinase"/>
    <property type="match status" value="1"/>
</dbReference>
<protein>
    <recommendedName>
        <fullName evidence="8 9">Polyphosphate kinase</fullName>
        <ecNumber evidence="8 9">2.7.4.1</ecNumber>
    </recommendedName>
    <alternativeName>
        <fullName evidence="8">ATP-polyphosphate phosphotransferase</fullName>
    </alternativeName>
    <alternativeName>
        <fullName evidence="8">Polyphosphoric acid kinase</fullName>
    </alternativeName>
</protein>
<keyword evidence="12" id="KW-1185">Reference proteome</keyword>
<dbReference type="InterPro" id="IPR001736">
    <property type="entry name" value="PLipase_D/transphosphatidylase"/>
</dbReference>
<dbReference type="GO" id="GO:0008976">
    <property type="term" value="F:polyphosphate kinase activity"/>
    <property type="evidence" value="ECO:0007669"/>
    <property type="project" value="UniProtKB-UniRule"/>
</dbReference>
<evidence type="ECO:0000256" key="6">
    <source>
        <dbReference type="ARBA" id="ARBA00022840"/>
    </source>
</evidence>
<dbReference type="InterPro" id="IPR025198">
    <property type="entry name" value="PPK_N_dom"/>
</dbReference>
<dbReference type="AlphaFoldDB" id="A0A0M2H6V5"/>
<dbReference type="Gene3D" id="1.20.58.310">
    <property type="entry name" value="Polyphosphate kinase N-terminal domain"/>
    <property type="match status" value="1"/>
</dbReference>
<keyword evidence="2 8" id="KW-0808">Transferase</keyword>
<dbReference type="PIRSF" id="PIRSF015589">
    <property type="entry name" value="PP_kinase"/>
    <property type="match status" value="1"/>
</dbReference>
<dbReference type="Pfam" id="PF02503">
    <property type="entry name" value="PP_kinase"/>
    <property type="match status" value="1"/>
</dbReference>
<evidence type="ECO:0000259" key="10">
    <source>
        <dbReference type="PROSITE" id="PS50035"/>
    </source>
</evidence>
<dbReference type="NCBIfam" id="TIGR03705">
    <property type="entry name" value="poly_P_kin"/>
    <property type="match status" value="1"/>
</dbReference>
<dbReference type="CDD" id="cd09165">
    <property type="entry name" value="PLDc_PaPPK1_C1_like"/>
    <property type="match status" value="1"/>
</dbReference>
<feature type="active site" description="Phosphohistidine intermediate" evidence="8">
    <location>
        <position position="463"/>
    </location>
</feature>
<dbReference type="NCBIfam" id="NF003918">
    <property type="entry name" value="PRK05443.1-2"/>
    <property type="match status" value="1"/>
</dbReference>
<evidence type="ECO:0000256" key="7">
    <source>
        <dbReference type="ARBA" id="ARBA00022842"/>
    </source>
</evidence>
<comment type="similarity">
    <text evidence="8 9">Belongs to the polyphosphate kinase 1 (PPK1) family.</text>
</comment>
<evidence type="ECO:0000313" key="11">
    <source>
        <dbReference type="EMBL" id="KJL42083.1"/>
    </source>
</evidence>
<keyword evidence="7 8" id="KW-0460">Magnesium</keyword>
<dbReference type="Pfam" id="PF13089">
    <property type="entry name" value="PP_kinase_N"/>
    <property type="match status" value="1"/>
</dbReference>
<dbReference type="Pfam" id="PF17941">
    <property type="entry name" value="PP_kinase_C_1"/>
    <property type="match status" value="1"/>
</dbReference>
<dbReference type="GO" id="GO:0009358">
    <property type="term" value="C:polyphosphate kinase complex"/>
    <property type="evidence" value="ECO:0007669"/>
    <property type="project" value="InterPro"/>
</dbReference>
<evidence type="ECO:0000256" key="3">
    <source>
        <dbReference type="ARBA" id="ARBA00022723"/>
    </source>
</evidence>
<dbReference type="InterPro" id="IPR036830">
    <property type="entry name" value="PP_kinase_middle_dom_sf"/>
</dbReference>
<dbReference type="CDD" id="cd09168">
    <property type="entry name" value="PLDc_PaPPK1_C2_like"/>
    <property type="match status" value="1"/>
</dbReference>
<dbReference type="OrthoDB" id="9761456at2"/>
<dbReference type="PANTHER" id="PTHR30218">
    <property type="entry name" value="POLYPHOSPHATE KINASE"/>
    <property type="match status" value="1"/>
</dbReference>
<gene>
    <name evidence="8 11" type="primary">ppk</name>
    <name evidence="11" type="ORF">RS81_01241</name>
</gene>
<dbReference type="GO" id="GO:0005524">
    <property type="term" value="F:ATP binding"/>
    <property type="evidence" value="ECO:0007669"/>
    <property type="project" value="UniProtKB-KW"/>
</dbReference>
<feature type="binding site" evidence="8">
    <location>
        <position position="433"/>
    </location>
    <ligand>
        <name>Mg(2+)</name>
        <dbReference type="ChEBI" id="CHEBI:18420"/>
    </ligand>
</feature>
<keyword evidence="4 8" id="KW-0547">Nucleotide-binding</keyword>
<dbReference type="SUPFAM" id="SSF140356">
    <property type="entry name" value="PPK N-terminal domain-like"/>
    <property type="match status" value="1"/>
</dbReference>
<organism evidence="11 12">
    <name type="scientific">Microbacterium terrae</name>
    <dbReference type="NCBI Taxonomy" id="69369"/>
    <lineage>
        <taxon>Bacteria</taxon>
        <taxon>Bacillati</taxon>
        <taxon>Actinomycetota</taxon>
        <taxon>Actinomycetes</taxon>
        <taxon>Micrococcales</taxon>
        <taxon>Microbacteriaceae</taxon>
        <taxon>Microbacterium</taxon>
    </lineage>
</organism>
<keyword evidence="6 8" id="KW-0067">ATP-binding</keyword>
<feature type="binding site" evidence="8">
    <location>
        <position position="620"/>
    </location>
    <ligand>
        <name>ATP</name>
        <dbReference type="ChEBI" id="CHEBI:30616"/>
    </ligand>
</feature>
<dbReference type="Proteomes" id="UP000033956">
    <property type="component" value="Unassembled WGS sequence"/>
</dbReference>
<evidence type="ECO:0000313" key="12">
    <source>
        <dbReference type="Proteomes" id="UP000033956"/>
    </source>
</evidence>
<comment type="PTM">
    <text evidence="8 9">An intermediate of this reaction is the autophosphorylated ppk in which a phosphate is covalently linked to a histidine residue through a N-P bond.</text>
</comment>
<comment type="catalytic activity">
    <reaction evidence="8 9">
        <text>[phosphate](n) + ATP = [phosphate](n+1) + ADP</text>
        <dbReference type="Rhea" id="RHEA:19573"/>
        <dbReference type="Rhea" id="RHEA-COMP:9859"/>
        <dbReference type="Rhea" id="RHEA-COMP:14280"/>
        <dbReference type="ChEBI" id="CHEBI:16838"/>
        <dbReference type="ChEBI" id="CHEBI:30616"/>
        <dbReference type="ChEBI" id="CHEBI:456216"/>
        <dbReference type="EC" id="2.7.4.1"/>
    </reaction>
</comment>
<name>A0A0M2H6V5_9MICO</name>
<evidence type="ECO:0000256" key="5">
    <source>
        <dbReference type="ARBA" id="ARBA00022777"/>
    </source>
</evidence>
<dbReference type="EMBL" id="JYIZ01000042">
    <property type="protein sequence ID" value="KJL42083.1"/>
    <property type="molecule type" value="Genomic_DNA"/>
</dbReference>
<feature type="binding site" evidence="8">
    <location>
        <position position="403"/>
    </location>
    <ligand>
        <name>Mg(2+)</name>
        <dbReference type="ChEBI" id="CHEBI:18420"/>
    </ligand>
</feature>
<keyword evidence="3 8" id="KW-0479">Metal-binding</keyword>
<comment type="caution">
    <text evidence="11">The sequence shown here is derived from an EMBL/GenBank/DDBJ whole genome shotgun (WGS) entry which is preliminary data.</text>
</comment>
<feature type="binding site" evidence="8">
    <location>
        <position position="72"/>
    </location>
    <ligand>
        <name>ATP</name>
        <dbReference type="ChEBI" id="CHEBI:30616"/>
    </ligand>
</feature>
<dbReference type="EC" id="2.7.4.1" evidence="8 9"/>
<comment type="cofactor">
    <cofactor evidence="8">
        <name>Mg(2+)</name>
        <dbReference type="ChEBI" id="CHEBI:18420"/>
    </cofactor>
</comment>
<proteinExistence type="inferred from homology"/>